<evidence type="ECO:0000256" key="6">
    <source>
        <dbReference type="ARBA" id="ARBA00023163"/>
    </source>
</evidence>
<dbReference type="SMART" id="SM00399">
    <property type="entry name" value="ZnF_C4"/>
    <property type="match status" value="1"/>
</dbReference>
<evidence type="ECO:0000256" key="4">
    <source>
        <dbReference type="ARBA" id="ARBA00023015"/>
    </source>
</evidence>
<proteinExistence type="predicted"/>
<dbReference type="PRINTS" id="PR00047">
    <property type="entry name" value="STROIDFINGER"/>
</dbReference>
<protein>
    <recommendedName>
        <fullName evidence="9">Nuclear receptor domain-containing protein</fullName>
    </recommendedName>
</protein>
<keyword evidence="11" id="KW-1185">Reference proteome</keyword>
<evidence type="ECO:0000256" key="3">
    <source>
        <dbReference type="ARBA" id="ARBA00022833"/>
    </source>
</evidence>
<dbReference type="EMBL" id="CAJPVJ010000210">
    <property type="protein sequence ID" value="CAG2161708.1"/>
    <property type="molecule type" value="Genomic_DNA"/>
</dbReference>
<keyword evidence="2" id="KW-0863">Zinc-finger</keyword>
<dbReference type="GO" id="GO:0030154">
    <property type="term" value="P:cell differentiation"/>
    <property type="evidence" value="ECO:0007669"/>
    <property type="project" value="TreeGrafter"/>
</dbReference>
<dbReference type="GO" id="GO:0000122">
    <property type="term" value="P:negative regulation of transcription by RNA polymerase II"/>
    <property type="evidence" value="ECO:0007669"/>
    <property type="project" value="TreeGrafter"/>
</dbReference>
<keyword evidence="3" id="KW-0862">Zinc</keyword>
<name>A0A7R9QBQ7_9ACAR</name>
<evidence type="ECO:0000256" key="7">
    <source>
        <dbReference type="ARBA" id="ARBA00023170"/>
    </source>
</evidence>
<keyword evidence="8" id="KW-0539">Nucleus</keyword>
<evidence type="ECO:0000256" key="8">
    <source>
        <dbReference type="ARBA" id="ARBA00023242"/>
    </source>
</evidence>
<dbReference type="InterPro" id="IPR001628">
    <property type="entry name" value="Znf_hrmn_rcpt"/>
</dbReference>
<evidence type="ECO:0000256" key="1">
    <source>
        <dbReference type="ARBA" id="ARBA00022723"/>
    </source>
</evidence>
<dbReference type="GO" id="GO:0008270">
    <property type="term" value="F:zinc ion binding"/>
    <property type="evidence" value="ECO:0007669"/>
    <property type="project" value="UniProtKB-KW"/>
</dbReference>
<evidence type="ECO:0000256" key="2">
    <source>
        <dbReference type="ARBA" id="ARBA00022771"/>
    </source>
</evidence>
<keyword evidence="1" id="KW-0479">Metal-binding</keyword>
<gene>
    <name evidence="10" type="ORF">ONB1V03_LOCUS1312</name>
</gene>
<dbReference type="GO" id="GO:0004879">
    <property type="term" value="F:nuclear receptor activity"/>
    <property type="evidence" value="ECO:0007669"/>
    <property type="project" value="TreeGrafter"/>
</dbReference>
<keyword evidence="6" id="KW-0804">Transcription</keyword>
<dbReference type="InterPro" id="IPR013088">
    <property type="entry name" value="Znf_NHR/GATA"/>
</dbReference>
<feature type="domain" description="Nuclear receptor" evidence="9">
    <location>
        <begin position="1"/>
        <end position="88"/>
    </location>
</feature>
<dbReference type="PROSITE" id="PS51030">
    <property type="entry name" value="NUCLEAR_REC_DBD_2"/>
    <property type="match status" value="1"/>
</dbReference>
<dbReference type="InterPro" id="IPR050234">
    <property type="entry name" value="Nuclear_hormone_rcpt_NR1"/>
</dbReference>
<sequence>MCLICGDKAGGTHFGVITCESCKAFFRRNAIIKAEQFKCYLGGNCDTSVKNRINCKKCRLDKCFAVVAVSCVPTLCPQSSVYPSSVQSISTNESIIEDFTDFSNQLCEFNDNSVNTTASECWTVVPVMKPITDYSNQFNELEGNKLSELLDAIKVLNIPVVMNADHIVLNTIESASDAIAHKYDVDIRNTGTKTCIYKLDRFRGSKLSLSKFAPDGICHTKFLTDMGIEWDSEALN</sequence>
<dbReference type="PANTHER" id="PTHR24082">
    <property type="entry name" value="NUCLEAR HORMONE RECEPTOR"/>
    <property type="match status" value="1"/>
</dbReference>
<evidence type="ECO:0000259" key="9">
    <source>
        <dbReference type="PROSITE" id="PS51030"/>
    </source>
</evidence>
<keyword evidence="4" id="KW-0805">Transcription regulation</keyword>
<dbReference type="AlphaFoldDB" id="A0A7R9QBQ7"/>
<keyword evidence="5" id="KW-0238">DNA-binding</keyword>
<dbReference type="GO" id="GO:0000978">
    <property type="term" value="F:RNA polymerase II cis-regulatory region sequence-specific DNA binding"/>
    <property type="evidence" value="ECO:0007669"/>
    <property type="project" value="TreeGrafter"/>
</dbReference>
<evidence type="ECO:0000313" key="11">
    <source>
        <dbReference type="Proteomes" id="UP000728032"/>
    </source>
</evidence>
<evidence type="ECO:0000256" key="5">
    <source>
        <dbReference type="ARBA" id="ARBA00023125"/>
    </source>
</evidence>
<dbReference type="PANTHER" id="PTHR24082:SF283">
    <property type="entry name" value="NUCLEAR HORMONE RECEPTOR HR96"/>
    <property type="match status" value="1"/>
</dbReference>
<reference evidence="10" key="1">
    <citation type="submission" date="2020-11" db="EMBL/GenBank/DDBJ databases">
        <authorList>
            <person name="Tran Van P."/>
        </authorList>
    </citation>
    <scope>NUCLEOTIDE SEQUENCE</scope>
</reference>
<dbReference type="SUPFAM" id="SSF57716">
    <property type="entry name" value="Glucocorticoid receptor-like (DNA-binding domain)"/>
    <property type="match status" value="1"/>
</dbReference>
<dbReference type="Proteomes" id="UP000728032">
    <property type="component" value="Unassembled WGS sequence"/>
</dbReference>
<accession>A0A7R9QBQ7</accession>
<dbReference type="PROSITE" id="PS00031">
    <property type="entry name" value="NUCLEAR_REC_DBD_1"/>
    <property type="match status" value="1"/>
</dbReference>
<dbReference type="OrthoDB" id="5771769at2759"/>
<dbReference type="GO" id="GO:0045944">
    <property type="term" value="P:positive regulation of transcription by RNA polymerase II"/>
    <property type="evidence" value="ECO:0007669"/>
    <property type="project" value="TreeGrafter"/>
</dbReference>
<dbReference type="EMBL" id="OC915035">
    <property type="protein sequence ID" value="CAD7638272.1"/>
    <property type="molecule type" value="Genomic_DNA"/>
</dbReference>
<evidence type="ECO:0000313" key="10">
    <source>
        <dbReference type="EMBL" id="CAD7638272.1"/>
    </source>
</evidence>
<dbReference type="Gene3D" id="3.30.50.10">
    <property type="entry name" value="Erythroid Transcription Factor GATA-1, subunit A"/>
    <property type="match status" value="1"/>
</dbReference>
<keyword evidence="7" id="KW-0675">Receptor</keyword>
<organism evidence="10">
    <name type="scientific">Oppiella nova</name>
    <dbReference type="NCBI Taxonomy" id="334625"/>
    <lineage>
        <taxon>Eukaryota</taxon>
        <taxon>Metazoa</taxon>
        <taxon>Ecdysozoa</taxon>
        <taxon>Arthropoda</taxon>
        <taxon>Chelicerata</taxon>
        <taxon>Arachnida</taxon>
        <taxon>Acari</taxon>
        <taxon>Acariformes</taxon>
        <taxon>Sarcoptiformes</taxon>
        <taxon>Oribatida</taxon>
        <taxon>Brachypylina</taxon>
        <taxon>Oppioidea</taxon>
        <taxon>Oppiidae</taxon>
        <taxon>Oppiella</taxon>
    </lineage>
</organism>
<dbReference type="Pfam" id="PF00105">
    <property type="entry name" value="zf-C4"/>
    <property type="match status" value="1"/>
</dbReference>